<name>A0ABR2EJR3_9ROSI</name>
<keyword evidence="3" id="KW-1185">Reference proteome</keyword>
<evidence type="ECO:0000313" key="3">
    <source>
        <dbReference type="Proteomes" id="UP001472677"/>
    </source>
</evidence>
<dbReference type="Proteomes" id="UP001472677">
    <property type="component" value="Unassembled WGS sequence"/>
</dbReference>
<gene>
    <name evidence="2" type="ORF">V6N12_049151</name>
</gene>
<feature type="region of interest" description="Disordered" evidence="1">
    <location>
        <begin position="1"/>
        <end position="22"/>
    </location>
</feature>
<feature type="compositionally biased region" description="Basic and acidic residues" evidence="1">
    <location>
        <begin position="1"/>
        <end position="11"/>
    </location>
</feature>
<evidence type="ECO:0000313" key="2">
    <source>
        <dbReference type="EMBL" id="KAK8562100.1"/>
    </source>
</evidence>
<evidence type="ECO:0000256" key="1">
    <source>
        <dbReference type="SAM" id="MobiDB-lite"/>
    </source>
</evidence>
<dbReference type="EMBL" id="JBBPBM010000013">
    <property type="protein sequence ID" value="KAK8562100.1"/>
    <property type="molecule type" value="Genomic_DNA"/>
</dbReference>
<sequence length="86" mass="9348">MHLAKEKHDPALETVDLSPPQPEEVKTIEFEEVATTTDDVVAHAAPTHAAKAGKKVAPVEISQTEIPISNSEYRATIVFSAKTNLR</sequence>
<proteinExistence type="predicted"/>
<organism evidence="2 3">
    <name type="scientific">Hibiscus sabdariffa</name>
    <name type="common">roselle</name>
    <dbReference type="NCBI Taxonomy" id="183260"/>
    <lineage>
        <taxon>Eukaryota</taxon>
        <taxon>Viridiplantae</taxon>
        <taxon>Streptophyta</taxon>
        <taxon>Embryophyta</taxon>
        <taxon>Tracheophyta</taxon>
        <taxon>Spermatophyta</taxon>
        <taxon>Magnoliopsida</taxon>
        <taxon>eudicotyledons</taxon>
        <taxon>Gunneridae</taxon>
        <taxon>Pentapetalae</taxon>
        <taxon>rosids</taxon>
        <taxon>malvids</taxon>
        <taxon>Malvales</taxon>
        <taxon>Malvaceae</taxon>
        <taxon>Malvoideae</taxon>
        <taxon>Hibiscus</taxon>
    </lineage>
</organism>
<protein>
    <submittedName>
        <fullName evidence="2">Uncharacterized protein</fullName>
    </submittedName>
</protein>
<accession>A0ABR2EJR3</accession>
<comment type="caution">
    <text evidence="2">The sequence shown here is derived from an EMBL/GenBank/DDBJ whole genome shotgun (WGS) entry which is preliminary data.</text>
</comment>
<reference evidence="2 3" key="1">
    <citation type="journal article" date="2024" name="G3 (Bethesda)">
        <title>Genome assembly of Hibiscus sabdariffa L. provides insights into metabolisms of medicinal natural products.</title>
        <authorList>
            <person name="Kim T."/>
        </authorList>
    </citation>
    <scope>NUCLEOTIDE SEQUENCE [LARGE SCALE GENOMIC DNA]</scope>
    <source>
        <strain evidence="2">TK-2024</strain>
        <tissue evidence="2">Old leaves</tissue>
    </source>
</reference>